<dbReference type="InterPro" id="IPR053827">
    <property type="entry name" value="Gp10_C"/>
</dbReference>
<sequence>MSDPFIGEITMFGGNFAPRGWALCDGQLLAISGNSALFSLLGTTYGGDGRSTFGLPDLRGRVPIHEGQGAGLSPKSLGSKGGSETNTLNANNLPSHTHAAVINCVAGAGNANTAAGNVWSADAGNQSATYSNSAPNGTMQNDAIELADTGGGQSVNNMQPYQVVNYIIALVGTYPSRN</sequence>
<dbReference type="EMBL" id="JAKGAS010000005">
    <property type="protein sequence ID" value="MCF2948643.1"/>
    <property type="molecule type" value="Genomic_DNA"/>
</dbReference>
<dbReference type="InterPro" id="IPR011083">
    <property type="entry name" value="Phage_tail_collar_dom"/>
</dbReference>
<evidence type="ECO:0000313" key="5">
    <source>
        <dbReference type="Proteomes" id="UP001521137"/>
    </source>
</evidence>
<organism evidence="4 5">
    <name type="scientific">Paraglaciecola algarum</name>
    <dbReference type="NCBI Taxonomy" id="3050085"/>
    <lineage>
        <taxon>Bacteria</taxon>
        <taxon>Pseudomonadati</taxon>
        <taxon>Pseudomonadota</taxon>
        <taxon>Gammaproteobacteria</taxon>
        <taxon>Alteromonadales</taxon>
        <taxon>Alteromonadaceae</taxon>
        <taxon>Paraglaciecola</taxon>
    </lineage>
</organism>
<gene>
    <name evidence="4" type="ORF">L0668_11040</name>
</gene>
<dbReference type="Gene3D" id="3.90.1340.10">
    <property type="entry name" value="Phage tail collar domain"/>
    <property type="match status" value="1"/>
</dbReference>
<accession>A0ABS9D6S5</accession>
<name>A0ABS9D6S5_9ALTE</name>
<keyword evidence="5" id="KW-1185">Reference proteome</keyword>
<dbReference type="Proteomes" id="UP001521137">
    <property type="component" value="Unassembled WGS sequence"/>
</dbReference>
<dbReference type="Pfam" id="PF21939">
    <property type="entry name" value="Gp10_C"/>
    <property type="match status" value="1"/>
</dbReference>
<proteinExistence type="predicted"/>
<feature type="domain" description="Phage tail collar" evidence="2">
    <location>
        <begin position="7"/>
        <end position="63"/>
    </location>
</feature>
<dbReference type="Pfam" id="PF07484">
    <property type="entry name" value="Collar"/>
    <property type="match status" value="1"/>
</dbReference>
<protein>
    <submittedName>
        <fullName evidence="4">Tail fiber protein</fullName>
    </submittedName>
</protein>
<feature type="domain" description="Baseplate structural protein Gp10 C-terminal" evidence="3">
    <location>
        <begin position="74"/>
        <end position="164"/>
    </location>
</feature>
<reference evidence="4 5" key="1">
    <citation type="submission" date="2022-01" db="EMBL/GenBank/DDBJ databases">
        <title>Paraglaciecola sp. G1-23.</title>
        <authorList>
            <person name="Jin M.S."/>
            <person name="Han D.M."/>
            <person name="Kim H.M."/>
            <person name="Jeon C.O."/>
        </authorList>
    </citation>
    <scope>NUCLEOTIDE SEQUENCE [LARGE SCALE GENOMIC DNA]</scope>
    <source>
        <strain evidence="4 5">G1-23</strain>
    </source>
</reference>
<dbReference type="InterPro" id="IPR037053">
    <property type="entry name" value="Phage_tail_collar_dom_sf"/>
</dbReference>
<evidence type="ECO:0000259" key="3">
    <source>
        <dbReference type="Pfam" id="PF21939"/>
    </source>
</evidence>
<evidence type="ECO:0000313" key="4">
    <source>
        <dbReference type="EMBL" id="MCF2948643.1"/>
    </source>
</evidence>
<dbReference type="SUPFAM" id="SSF88874">
    <property type="entry name" value="Receptor-binding domain of short tail fibre protein gp12"/>
    <property type="match status" value="1"/>
</dbReference>
<evidence type="ECO:0000259" key="2">
    <source>
        <dbReference type="Pfam" id="PF07484"/>
    </source>
</evidence>
<feature type="region of interest" description="Disordered" evidence="1">
    <location>
        <begin position="64"/>
        <end position="91"/>
    </location>
</feature>
<comment type="caution">
    <text evidence="4">The sequence shown here is derived from an EMBL/GenBank/DDBJ whole genome shotgun (WGS) entry which is preliminary data.</text>
</comment>
<evidence type="ECO:0000256" key="1">
    <source>
        <dbReference type="SAM" id="MobiDB-lite"/>
    </source>
</evidence>
<dbReference type="RefSeq" id="WP_235312568.1">
    <property type="nucleotide sequence ID" value="NZ_JAKGAS010000005.1"/>
</dbReference>